<keyword evidence="2" id="KW-0472">Membrane</keyword>
<keyword evidence="5" id="KW-0675">Receptor</keyword>
<protein>
    <submittedName>
        <fullName evidence="5">TonB-dependent receptor plug domain-containing protein</fullName>
    </submittedName>
</protein>
<accession>A0ABZ3FA87</accession>
<dbReference type="InterPro" id="IPR037066">
    <property type="entry name" value="Plug_dom_sf"/>
</dbReference>
<dbReference type="InterPro" id="IPR039426">
    <property type="entry name" value="TonB-dep_rcpt-like"/>
</dbReference>
<keyword evidence="2" id="KW-0998">Cell outer membrane</keyword>
<evidence type="ECO:0000313" key="6">
    <source>
        <dbReference type="Proteomes" id="UP001434737"/>
    </source>
</evidence>
<evidence type="ECO:0000256" key="1">
    <source>
        <dbReference type="ARBA" id="ARBA00022729"/>
    </source>
</evidence>
<dbReference type="PANTHER" id="PTHR30069">
    <property type="entry name" value="TONB-DEPENDENT OUTER MEMBRANE RECEPTOR"/>
    <property type="match status" value="1"/>
</dbReference>
<reference evidence="5 6" key="1">
    <citation type="submission" date="2024-02" db="EMBL/GenBank/DDBJ databases">
        <title>Genome and pathogenicity analysis of Helicobacter mastomyrinus isolated from mice.</title>
        <authorList>
            <person name="Zhu L."/>
        </authorList>
    </citation>
    <scope>NUCLEOTIDE SEQUENCE [LARGE SCALE GENOMIC DNA]</scope>
    <source>
        <strain evidence="5 6">Hm-17</strain>
    </source>
</reference>
<feature type="domain" description="TonB-dependent receptor plug" evidence="4">
    <location>
        <begin position="66"/>
        <end position="177"/>
    </location>
</feature>
<keyword evidence="6" id="KW-1185">Reference proteome</keyword>
<evidence type="ECO:0000256" key="2">
    <source>
        <dbReference type="PROSITE-ProRule" id="PRU01360"/>
    </source>
</evidence>
<dbReference type="Proteomes" id="UP001434737">
    <property type="component" value="Chromosome"/>
</dbReference>
<dbReference type="PROSITE" id="PS52016">
    <property type="entry name" value="TONB_DEPENDENT_REC_3"/>
    <property type="match status" value="1"/>
</dbReference>
<gene>
    <name evidence="5" type="ORF">V3I05_05180</name>
</gene>
<dbReference type="InterPro" id="IPR012910">
    <property type="entry name" value="Plug_dom"/>
</dbReference>
<feature type="chain" id="PRO_5047000295" evidence="3">
    <location>
        <begin position="21"/>
        <end position="211"/>
    </location>
</feature>
<evidence type="ECO:0000256" key="3">
    <source>
        <dbReference type="SAM" id="SignalP"/>
    </source>
</evidence>
<dbReference type="Pfam" id="PF07715">
    <property type="entry name" value="Plug"/>
    <property type="match status" value="1"/>
</dbReference>
<feature type="signal peptide" evidence="3">
    <location>
        <begin position="1"/>
        <end position="20"/>
    </location>
</feature>
<organism evidence="5 6">
    <name type="scientific">Helicobacter mastomyrinus</name>
    <dbReference type="NCBI Taxonomy" id="287948"/>
    <lineage>
        <taxon>Bacteria</taxon>
        <taxon>Pseudomonadati</taxon>
        <taxon>Campylobacterota</taxon>
        <taxon>Epsilonproteobacteria</taxon>
        <taxon>Campylobacterales</taxon>
        <taxon>Helicobacteraceae</taxon>
        <taxon>Helicobacter</taxon>
    </lineage>
</organism>
<dbReference type="Gene3D" id="2.170.130.10">
    <property type="entry name" value="TonB-dependent receptor, plug domain"/>
    <property type="match status" value="1"/>
</dbReference>
<name>A0ABZ3FA87_9HELI</name>
<proteinExistence type="inferred from homology"/>
<keyword evidence="1 3" id="KW-0732">Signal</keyword>
<keyword evidence="2" id="KW-0813">Transport</keyword>
<keyword evidence="2" id="KW-1134">Transmembrane beta strand</keyword>
<evidence type="ECO:0000259" key="4">
    <source>
        <dbReference type="Pfam" id="PF07715"/>
    </source>
</evidence>
<keyword evidence="2" id="KW-0812">Transmembrane</keyword>
<dbReference type="EMBL" id="CP145316">
    <property type="protein sequence ID" value="XAM19068.1"/>
    <property type="molecule type" value="Genomic_DNA"/>
</dbReference>
<dbReference type="SUPFAM" id="SSF56935">
    <property type="entry name" value="Porins"/>
    <property type="match status" value="1"/>
</dbReference>
<sequence length="211" mass="22711">MKIIPYSTLVASLLSSFAIADSLDSANNQMGGGHSQESSQNVDDENVRKVNLGRSVVSASGYEQDIKDAPASIAIIPREEILTRPIRDLGDAVQDIPGVYVEAGKTGGNTISMRGLGSAYTLILIDGKRQNVAQGFDANGFNGTFTSFMPPASMIERIEVIRGPASIIYGSDAMGGVINIITKKHSDRFSRESNLRLHFPNILKPLVLNME</sequence>
<dbReference type="PANTHER" id="PTHR30069:SF53">
    <property type="entry name" value="COLICIN I RECEPTOR-RELATED"/>
    <property type="match status" value="1"/>
</dbReference>
<dbReference type="RefSeq" id="WP_343354231.1">
    <property type="nucleotide sequence ID" value="NZ_CP145316.1"/>
</dbReference>
<comment type="subcellular location">
    <subcellularLocation>
        <location evidence="2">Cell outer membrane</location>
        <topology evidence="2">Multi-pass membrane protein</topology>
    </subcellularLocation>
</comment>
<evidence type="ECO:0000313" key="5">
    <source>
        <dbReference type="EMBL" id="XAM19068.1"/>
    </source>
</evidence>
<comment type="similarity">
    <text evidence="2">Belongs to the TonB-dependent receptor family.</text>
</comment>